<dbReference type="EMBL" id="JANTYZ010000005">
    <property type="protein sequence ID" value="MCS3865641.1"/>
    <property type="molecule type" value="Genomic_DNA"/>
</dbReference>
<dbReference type="CDD" id="cd03255">
    <property type="entry name" value="ABC_MJ0796_LolCDE_FtsE"/>
    <property type="match status" value="1"/>
</dbReference>
<evidence type="ECO:0000313" key="7">
    <source>
        <dbReference type="Proteomes" id="UP001155034"/>
    </source>
</evidence>
<accession>A0A9X2RGR8</accession>
<gene>
    <name evidence="6" type="ORF">GGP82_002199</name>
</gene>
<dbReference type="PROSITE" id="PS50893">
    <property type="entry name" value="ABC_TRANSPORTER_2"/>
    <property type="match status" value="1"/>
</dbReference>
<dbReference type="Proteomes" id="UP001155034">
    <property type="component" value="Unassembled WGS sequence"/>
</dbReference>
<sequence>MIHTRNLTKAYRNGLSQIFVLRQIDLEIEEGEFVTVQGPSGAGKTTLLHILGLLDEPTDGEYEFMGDPVHKMSEDRRTEIHRSQIGFVFQAYHLIDDLTVYENLETPLIYKGLSSSERESKVADMLDRFSLVAKQDLFPNQLSGGQQQLVGVARALIIEPTVILADEPTGNLQSDQSADIMETLTALNEEDDVTIVQVTHSEKLASHGERIIELDDGWIEADYRTDEPEAVGAGRS</sequence>
<proteinExistence type="inferred from homology"/>
<dbReference type="InterPro" id="IPR017911">
    <property type="entry name" value="MacB-like_ATP-bd"/>
</dbReference>
<evidence type="ECO:0000259" key="5">
    <source>
        <dbReference type="PROSITE" id="PS50893"/>
    </source>
</evidence>
<evidence type="ECO:0000256" key="3">
    <source>
        <dbReference type="ARBA" id="ARBA00022840"/>
    </source>
</evidence>
<name>A0A9X2RGR8_9BACT</name>
<reference evidence="6" key="1">
    <citation type="submission" date="2022-08" db="EMBL/GenBank/DDBJ databases">
        <title>Genomic Encyclopedia of Type Strains, Phase V (KMG-V): Genome sequencing to study the core and pangenomes of soil and plant-associated prokaryotes.</title>
        <authorList>
            <person name="Whitman W."/>
        </authorList>
    </citation>
    <scope>NUCLEOTIDE SEQUENCE</scope>
    <source>
        <strain evidence="6">SP2016B</strain>
    </source>
</reference>
<dbReference type="PROSITE" id="PS00211">
    <property type="entry name" value="ABC_TRANSPORTER_1"/>
    <property type="match status" value="1"/>
</dbReference>
<dbReference type="GO" id="GO:0098796">
    <property type="term" value="C:membrane protein complex"/>
    <property type="evidence" value="ECO:0007669"/>
    <property type="project" value="UniProtKB-ARBA"/>
</dbReference>
<dbReference type="PANTHER" id="PTHR42798:SF6">
    <property type="entry name" value="CELL DIVISION ATP-BINDING PROTEIN FTSE"/>
    <property type="match status" value="1"/>
</dbReference>
<dbReference type="InterPro" id="IPR017871">
    <property type="entry name" value="ABC_transporter-like_CS"/>
</dbReference>
<protein>
    <submittedName>
        <fullName evidence="6">ABC-type lipoprotein export system ATPase subunit</fullName>
    </submittedName>
</protein>
<comment type="similarity">
    <text evidence="4">Belongs to the ABC transporter superfamily. Macrolide exporter (TC 3.A.1.122) family.</text>
</comment>
<keyword evidence="3" id="KW-0067">ATP-binding</keyword>
<dbReference type="Pfam" id="PF00005">
    <property type="entry name" value="ABC_tran"/>
    <property type="match status" value="1"/>
</dbReference>
<dbReference type="PANTHER" id="PTHR42798">
    <property type="entry name" value="LIPOPROTEIN-RELEASING SYSTEM ATP-BINDING PROTEIN LOLD"/>
    <property type="match status" value="1"/>
</dbReference>
<keyword evidence="1" id="KW-0813">Transport</keyword>
<dbReference type="GO" id="GO:0005524">
    <property type="term" value="F:ATP binding"/>
    <property type="evidence" value="ECO:0007669"/>
    <property type="project" value="UniProtKB-KW"/>
</dbReference>
<keyword evidence="2" id="KW-0547">Nucleotide-binding</keyword>
<dbReference type="AlphaFoldDB" id="A0A9X2RGR8"/>
<dbReference type="InterPro" id="IPR003593">
    <property type="entry name" value="AAA+_ATPase"/>
</dbReference>
<dbReference type="SUPFAM" id="SSF52540">
    <property type="entry name" value="P-loop containing nucleoside triphosphate hydrolases"/>
    <property type="match status" value="1"/>
</dbReference>
<evidence type="ECO:0000256" key="2">
    <source>
        <dbReference type="ARBA" id="ARBA00022741"/>
    </source>
</evidence>
<dbReference type="Gene3D" id="3.40.50.300">
    <property type="entry name" value="P-loop containing nucleotide triphosphate hydrolases"/>
    <property type="match status" value="1"/>
</dbReference>
<dbReference type="InterPro" id="IPR027417">
    <property type="entry name" value="P-loop_NTPase"/>
</dbReference>
<comment type="caution">
    <text evidence="6">The sequence shown here is derived from an EMBL/GenBank/DDBJ whole genome shotgun (WGS) entry which is preliminary data.</text>
</comment>
<dbReference type="RefSeq" id="WP_259083657.1">
    <property type="nucleotide sequence ID" value="NZ_JANTYZ010000005.1"/>
</dbReference>
<dbReference type="FunFam" id="3.40.50.300:FF:000032">
    <property type="entry name" value="Export ABC transporter ATP-binding protein"/>
    <property type="match status" value="1"/>
</dbReference>
<dbReference type="GO" id="GO:0022857">
    <property type="term" value="F:transmembrane transporter activity"/>
    <property type="evidence" value="ECO:0007669"/>
    <property type="project" value="UniProtKB-ARBA"/>
</dbReference>
<dbReference type="InterPro" id="IPR003439">
    <property type="entry name" value="ABC_transporter-like_ATP-bd"/>
</dbReference>
<keyword evidence="6" id="KW-0449">Lipoprotein</keyword>
<feature type="domain" description="ABC transporter" evidence="5">
    <location>
        <begin position="2"/>
        <end position="233"/>
    </location>
</feature>
<evidence type="ECO:0000256" key="4">
    <source>
        <dbReference type="ARBA" id="ARBA00038388"/>
    </source>
</evidence>
<dbReference type="SMART" id="SM00382">
    <property type="entry name" value="AAA"/>
    <property type="match status" value="1"/>
</dbReference>
<evidence type="ECO:0000256" key="1">
    <source>
        <dbReference type="ARBA" id="ARBA00022448"/>
    </source>
</evidence>
<organism evidence="6 7">
    <name type="scientific">Salinibacter ruber</name>
    <dbReference type="NCBI Taxonomy" id="146919"/>
    <lineage>
        <taxon>Bacteria</taxon>
        <taxon>Pseudomonadati</taxon>
        <taxon>Rhodothermota</taxon>
        <taxon>Rhodothermia</taxon>
        <taxon>Rhodothermales</taxon>
        <taxon>Salinibacteraceae</taxon>
        <taxon>Salinibacter</taxon>
    </lineage>
</organism>
<dbReference type="GO" id="GO:0016887">
    <property type="term" value="F:ATP hydrolysis activity"/>
    <property type="evidence" value="ECO:0007669"/>
    <property type="project" value="InterPro"/>
</dbReference>
<evidence type="ECO:0000313" key="6">
    <source>
        <dbReference type="EMBL" id="MCS3865641.1"/>
    </source>
</evidence>